<name>A0A2S8F3T3_9BACT</name>
<gene>
    <name evidence="1" type="ORF">C5Y96_20050</name>
</gene>
<comment type="caution">
    <text evidence="1">The sequence shown here is derived from an EMBL/GenBank/DDBJ whole genome shotgun (WGS) entry which is preliminary data.</text>
</comment>
<dbReference type="Proteomes" id="UP000240009">
    <property type="component" value="Unassembled WGS sequence"/>
</dbReference>
<protein>
    <submittedName>
        <fullName evidence="1">Uncharacterized protein</fullName>
    </submittedName>
</protein>
<dbReference type="EMBL" id="PUIA01000064">
    <property type="protein sequence ID" value="PQO26777.1"/>
    <property type="molecule type" value="Genomic_DNA"/>
</dbReference>
<organism evidence="1 2">
    <name type="scientific">Blastopirellula marina</name>
    <dbReference type="NCBI Taxonomy" id="124"/>
    <lineage>
        <taxon>Bacteria</taxon>
        <taxon>Pseudomonadati</taxon>
        <taxon>Planctomycetota</taxon>
        <taxon>Planctomycetia</taxon>
        <taxon>Pirellulales</taxon>
        <taxon>Pirellulaceae</taxon>
        <taxon>Blastopirellula</taxon>
    </lineage>
</organism>
<accession>A0A2S8F3T3</accession>
<evidence type="ECO:0000313" key="1">
    <source>
        <dbReference type="EMBL" id="PQO26777.1"/>
    </source>
</evidence>
<evidence type="ECO:0000313" key="2">
    <source>
        <dbReference type="Proteomes" id="UP000240009"/>
    </source>
</evidence>
<proteinExistence type="predicted"/>
<reference evidence="1 2" key="1">
    <citation type="submission" date="2018-02" db="EMBL/GenBank/DDBJ databases">
        <title>Comparative genomes isolates from brazilian mangrove.</title>
        <authorList>
            <person name="Araujo J.E."/>
            <person name="Taketani R.G."/>
            <person name="Silva M.C.P."/>
            <person name="Loureco M.V."/>
            <person name="Andreote F.D."/>
        </authorList>
    </citation>
    <scope>NUCLEOTIDE SEQUENCE [LARGE SCALE GENOMIC DNA]</scope>
    <source>
        <strain evidence="1 2">HEX-2 MGV</strain>
    </source>
</reference>
<dbReference type="RefSeq" id="WP_105357057.1">
    <property type="nucleotide sequence ID" value="NZ_PUIA01000064.1"/>
</dbReference>
<dbReference type="AlphaFoldDB" id="A0A2S8F3T3"/>
<sequence length="98" mass="10808">MNKYERAIAALTAVAKEGSDSDAKFIECLLLPLQMLRAEADTYFSLLNEVEAPALYDALKRLKKKVVELDVGSPEHEAALNALDTFVKRTIPATKQGE</sequence>